<evidence type="ECO:0000313" key="3">
    <source>
        <dbReference type="Proteomes" id="UP000030686"/>
    </source>
</evidence>
<dbReference type="EMBL" id="HG792019">
    <property type="protein sequence ID" value="CDM36272.1"/>
    <property type="molecule type" value="Genomic_DNA"/>
</dbReference>
<protein>
    <submittedName>
        <fullName evidence="2">F-box domain, cyclin-like</fullName>
    </submittedName>
</protein>
<dbReference type="Proteomes" id="UP000030686">
    <property type="component" value="Unassembled WGS sequence"/>
</dbReference>
<dbReference type="PROSITE" id="PS50181">
    <property type="entry name" value="FBOX"/>
    <property type="match status" value="1"/>
</dbReference>
<dbReference type="InterPro" id="IPR036047">
    <property type="entry name" value="F-box-like_dom_sf"/>
</dbReference>
<dbReference type="SUPFAM" id="SSF81383">
    <property type="entry name" value="F-box domain"/>
    <property type="match status" value="1"/>
</dbReference>
<accession>W6R3A5</accession>
<dbReference type="Pfam" id="PF00646">
    <property type="entry name" value="F-box"/>
    <property type="match status" value="1"/>
</dbReference>
<name>W6R3A5_PENRF</name>
<reference evidence="2" key="1">
    <citation type="journal article" date="2014" name="Nat. Commun.">
        <title>Multiple recent horizontal transfers of a large genomic region in cheese making fungi.</title>
        <authorList>
            <person name="Cheeseman K."/>
            <person name="Ropars J."/>
            <person name="Renault P."/>
            <person name="Dupont J."/>
            <person name="Gouzy J."/>
            <person name="Branca A."/>
            <person name="Abraham A.L."/>
            <person name="Ceppi M."/>
            <person name="Conseiller E."/>
            <person name="Debuchy R."/>
            <person name="Malagnac F."/>
            <person name="Goarin A."/>
            <person name="Silar P."/>
            <person name="Lacoste S."/>
            <person name="Sallet E."/>
            <person name="Bensimon A."/>
            <person name="Giraud T."/>
            <person name="Brygoo Y."/>
        </authorList>
    </citation>
    <scope>NUCLEOTIDE SEQUENCE [LARGE SCALE GENOMIC DNA]</scope>
    <source>
        <strain evidence="2">FM164</strain>
    </source>
</reference>
<dbReference type="OrthoDB" id="4510091at2759"/>
<evidence type="ECO:0000259" key="1">
    <source>
        <dbReference type="PROSITE" id="PS50181"/>
    </source>
</evidence>
<gene>
    <name evidence="2" type="ORF">PROQFM164_S05g000105</name>
</gene>
<dbReference type="AlphaFoldDB" id="W6R3A5"/>
<sequence length="67" mass="7819">MTIFADLPFELLRLIVVDLDYYSLRSFSLVNRRCRSVSTLDIFYIFKVEFTEKGIKKLKGLAISLLV</sequence>
<keyword evidence="3" id="KW-1185">Reference proteome</keyword>
<feature type="domain" description="F-box" evidence="1">
    <location>
        <begin position="1"/>
        <end position="47"/>
    </location>
</feature>
<dbReference type="InterPro" id="IPR001810">
    <property type="entry name" value="F-box_dom"/>
</dbReference>
<evidence type="ECO:0000313" key="2">
    <source>
        <dbReference type="EMBL" id="CDM36272.1"/>
    </source>
</evidence>
<organism evidence="2 3">
    <name type="scientific">Penicillium roqueforti (strain FM164)</name>
    <dbReference type="NCBI Taxonomy" id="1365484"/>
    <lineage>
        <taxon>Eukaryota</taxon>
        <taxon>Fungi</taxon>
        <taxon>Dikarya</taxon>
        <taxon>Ascomycota</taxon>
        <taxon>Pezizomycotina</taxon>
        <taxon>Eurotiomycetes</taxon>
        <taxon>Eurotiomycetidae</taxon>
        <taxon>Eurotiales</taxon>
        <taxon>Aspergillaceae</taxon>
        <taxon>Penicillium</taxon>
    </lineage>
</organism>
<proteinExistence type="predicted"/>